<keyword evidence="16" id="KW-0539">Nucleus</keyword>
<keyword evidence="11" id="KW-0067">ATP-binding</keyword>
<keyword evidence="5" id="KW-1017">Isopeptide bond</keyword>
<dbReference type="InterPro" id="IPR038105">
    <property type="entry name" value="Kif23_Arf-bd_sf"/>
</dbReference>
<feature type="compositionally biased region" description="Polar residues" evidence="22">
    <location>
        <begin position="330"/>
        <end position="340"/>
    </location>
</feature>
<evidence type="ECO:0000256" key="1">
    <source>
        <dbReference type="ARBA" id="ARBA00004123"/>
    </source>
</evidence>
<dbReference type="GO" id="GO:0051301">
    <property type="term" value="P:cell division"/>
    <property type="evidence" value="ECO:0007669"/>
    <property type="project" value="UniProtKB-KW"/>
</dbReference>
<keyword evidence="13 21" id="KW-0175">Coiled coil</keyword>
<evidence type="ECO:0000256" key="3">
    <source>
        <dbReference type="ARBA" id="ARBA00004476"/>
    </source>
</evidence>
<evidence type="ECO:0000256" key="2">
    <source>
        <dbReference type="ARBA" id="ARBA00004186"/>
    </source>
</evidence>
<evidence type="ECO:0000313" key="25">
    <source>
        <dbReference type="Proteomes" id="UP000472265"/>
    </source>
</evidence>
<name>A0A671VMZ8_SPAAU</name>
<dbReference type="GO" id="GO:0005634">
    <property type="term" value="C:nucleus"/>
    <property type="evidence" value="ECO:0007669"/>
    <property type="project" value="UniProtKB-SubCell"/>
</dbReference>
<comment type="subcellular location">
    <subcellularLocation>
        <location evidence="2">Cytoplasm</location>
        <location evidence="2">Cytoskeleton</location>
        <location evidence="2">Spindle</location>
    </subcellularLocation>
    <subcellularLocation>
        <location evidence="3">Midbody</location>
        <location evidence="3">Midbody ring</location>
    </subcellularLocation>
    <subcellularLocation>
        <location evidence="1">Nucleus</location>
    </subcellularLocation>
</comment>
<keyword evidence="17" id="KW-0131">Cell cycle</keyword>
<organism evidence="24 25">
    <name type="scientific">Sparus aurata</name>
    <name type="common">Gilthead sea bream</name>
    <dbReference type="NCBI Taxonomy" id="8175"/>
    <lineage>
        <taxon>Eukaryota</taxon>
        <taxon>Metazoa</taxon>
        <taxon>Chordata</taxon>
        <taxon>Craniata</taxon>
        <taxon>Vertebrata</taxon>
        <taxon>Euteleostomi</taxon>
        <taxon>Actinopterygii</taxon>
        <taxon>Neopterygii</taxon>
        <taxon>Teleostei</taxon>
        <taxon>Neoteleostei</taxon>
        <taxon>Acanthomorphata</taxon>
        <taxon>Eupercaria</taxon>
        <taxon>Spariformes</taxon>
        <taxon>Sparidae</taxon>
        <taxon>Sparus</taxon>
    </lineage>
</organism>
<gene>
    <name evidence="24" type="primary">LOC115586224</name>
</gene>
<reference evidence="24" key="2">
    <citation type="submission" date="2025-08" db="UniProtKB">
        <authorList>
            <consortium name="Ensembl"/>
        </authorList>
    </citation>
    <scope>IDENTIFICATION</scope>
</reference>
<keyword evidence="14" id="KW-0505">Motor protein</keyword>
<dbReference type="GeneTree" id="ENSGT00940000155837"/>
<evidence type="ECO:0000313" key="24">
    <source>
        <dbReference type="Ensembl" id="ENSSAUP00010027072.1"/>
    </source>
</evidence>
<feature type="region of interest" description="Disordered" evidence="22">
    <location>
        <begin position="485"/>
        <end position="504"/>
    </location>
</feature>
<dbReference type="Proteomes" id="UP000472265">
    <property type="component" value="Chromosome 8"/>
</dbReference>
<dbReference type="GO" id="GO:0005874">
    <property type="term" value="C:microtubule"/>
    <property type="evidence" value="ECO:0007669"/>
    <property type="project" value="UniProtKB-KW"/>
</dbReference>
<evidence type="ECO:0000256" key="16">
    <source>
        <dbReference type="ARBA" id="ARBA00023242"/>
    </source>
</evidence>
<feature type="region of interest" description="Disordered" evidence="22">
    <location>
        <begin position="219"/>
        <end position="298"/>
    </location>
</feature>
<feature type="compositionally biased region" description="Basic and acidic residues" evidence="22">
    <location>
        <begin position="219"/>
        <end position="228"/>
    </location>
</feature>
<dbReference type="Gene3D" id="2.60.40.4330">
    <property type="entry name" value="Kinesin-like protein Kif23, Arf6-interacting domain"/>
    <property type="match status" value="1"/>
</dbReference>
<evidence type="ECO:0000256" key="15">
    <source>
        <dbReference type="ARBA" id="ARBA00023212"/>
    </source>
</evidence>
<dbReference type="FunFam" id="2.60.40.4330:FF:000001">
    <property type="entry name" value="Kinesin-like protein"/>
    <property type="match status" value="1"/>
</dbReference>
<keyword evidence="8" id="KW-0493">Microtubule</keyword>
<keyword evidence="10" id="KW-0498">Mitosis</keyword>
<evidence type="ECO:0000256" key="9">
    <source>
        <dbReference type="ARBA" id="ARBA00022741"/>
    </source>
</evidence>
<evidence type="ECO:0000256" key="13">
    <source>
        <dbReference type="ARBA" id="ARBA00023054"/>
    </source>
</evidence>
<feature type="domain" description="Kinesin-like protein Kif23 Arf6-interacting" evidence="23">
    <location>
        <begin position="379"/>
        <end position="479"/>
    </location>
</feature>
<keyword evidence="6" id="KW-0597">Phosphoprotein</keyword>
<protein>
    <recommendedName>
        <fullName evidence="20">Kinesin-like protein KIF23</fullName>
    </recommendedName>
</protein>
<dbReference type="GO" id="GO:0005819">
    <property type="term" value="C:spindle"/>
    <property type="evidence" value="ECO:0007669"/>
    <property type="project" value="UniProtKB-SubCell"/>
</dbReference>
<evidence type="ECO:0000256" key="17">
    <source>
        <dbReference type="ARBA" id="ARBA00023306"/>
    </source>
</evidence>
<comment type="subunit">
    <text evidence="19">Heterotetramer of two molecules each of RACGAP1 and KIF23. Found in the centralspindlin complex. Interacts with RACGAP1; the interaction is direct. Interacts with ECT2 and PRC1. Interacts with ANXA11 during cytokinesis. Interacts with BIRC6/bruce and USP8/UBPY. Interacts with ARF6, forming heterodimers and heterotetramers.</text>
</comment>
<dbReference type="OrthoDB" id="8123163at2759"/>
<dbReference type="AlphaFoldDB" id="A0A671VMZ8"/>
<evidence type="ECO:0000256" key="14">
    <source>
        <dbReference type="ARBA" id="ARBA00023175"/>
    </source>
</evidence>
<evidence type="ECO:0000259" key="23">
    <source>
        <dbReference type="Pfam" id="PF16540"/>
    </source>
</evidence>
<evidence type="ECO:0000256" key="22">
    <source>
        <dbReference type="SAM" id="MobiDB-lite"/>
    </source>
</evidence>
<evidence type="ECO:0000256" key="20">
    <source>
        <dbReference type="ARBA" id="ARBA00073209"/>
    </source>
</evidence>
<feature type="compositionally biased region" description="Low complexity" evidence="22">
    <location>
        <begin position="257"/>
        <end position="283"/>
    </location>
</feature>
<keyword evidence="15" id="KW-0206">Cytoskeleton</keyword>
<dbReference type="GO" id="GO:0005524">
    <property type="term" value="F:ATP binding"/>
    <property type="evidence" value="ECO:0007669"/>
    <property type="project" value="UniProtKB-KW"/>
</dbReference>
<proteinExistence type="predicted"/>
<dbReference type="GO" id="GO:0090543">
    <property type="term" value="C:Flemming body"/>
    <property type="evidence" value="ECO:0007669"/>
    <property type="project" value="UniProtKB-SubCell"/>
</dbReference>
<comment type="function">
    <text evidence="18">Component of the centralspindlin complex that serves as a microtubule-dependent and Rho-mediated signaling required for the myosin contractile ring formation during the cell cycle cytokinesis. Essential for cytokinesis in Rho-mediated signaling. Required for the localization of ECT2 to the central spindle. Plus-end-directed motor enzyme that moves antiparallel microtubules in vitro.</text>
</comment>
<evidence type="ECO:0000256" key="5">
    <source>
        <dbReference type="ARBA" id="ARBA00022499"/>
    </source>
</evidence>
<reference evidence="24" key="1">
    <citation type="submission" date="2021-04" db="EMBL/GenBank/DDBJ databases">
        <authorList>
            <consortium name="Wellcome Sanger Institute Data Sharing"/>
        </authorList>
    </citation>
    <scope>NUCLEOTIDE SEQUENCE [LARGE SCALE GENOMIC DNA]</scope>
</reference>
<dbReference type="RefSeq" id="XP_030280920.1">
    <property type="nucleotide sequence ID" value="XM_030425060.1"/>
</dbReference>
<feature type="region of interest" description="Disordered" evidence="22">
    <location>
        <begin position="517"/>
        <end position="537"/>
    </location>
</feature>
<evidence type="ECO:0000256" key="11">
    <source>
        <dbReference type="ARBA" id="ARBA00022840"/>
    </source>
</evidence>
<feature type="compositionally biased region" description="Basic and acidic residues" evidence="22">
    <location>
        <begin position="487"/>
        <end position="504"/>
    </location>
</feature>
<evidence type="ECO:0000256" key="4">
    <source>
        <dbReference type="ARBA" id="ARBA00022490"/>
    </source>
</evidence>
<evidence type="ECO:0000256" key="19">
    <source>
        <dbReference type="ARBA" id="ARBA00066079"/>
    </source>
</evidence>
<keyword evidence="12" id="KW-0832">Ubl conjugation</keyword>
<keyword evidence="7" id="KW-0132">Cell division</keyword>
<feature type="coiled-coil region" evidence="21">
    <location>
        <begin position="131"/>
        <end position="172"/>
    </location>
</feature>
<accession>A0A671VMZ8</accession>
<dbReference type="InParanoid" id="A0A671VMZ8"/>
<feature type="compositionally biased region" description="Pro residues" evidence="22">
    <location>
        <begin position="242"/>
        <end position="256"/>
    </location>
</feature>
<dbReference type="Pfam" id="PF16540">
    <property type="entry name" value="MKLP1_Arf_bdg"/>
    <property type="match status" value="1"/>
</dbReference>
<evidence type="ECO:0000256" key="21">
    <source>
        <dbReference type="SAM" id="Coils"/>
    </source>
</evidence>
<evidence type="ECO:0000256" key="18">
    <source>
        <dbReference type="ARBA" id="ARBA00058317"/>
    </source>
</evidence>
<dbReference type="Ensembl" id="ENSSAUT00010028568.1">
    <property type="protein sequence ID" value="ENSSAUP00010027072.1"/>
    <property type="gene ID" value="ENSSAUG00010011708.1"/>
</dbReference>
<evidence type="ECO:0000256" key="12">
    <source>
        <dbReference type="ARBA" id="ARBA00022843"/>
    </source>
</evidence>
<sequence length="537" mass="61008">MPLIKHPLSTHKENLRSVQMKEPSVIDDLLHNLPPLPSSELTDPHDDVTLPRLIEALQHRHRIRQMMIDEYSQAANVMNSMLQELDNNLISKDNLIHEQNGKLVEKDKIIQSNTSEIECLKKGTKMQEYKIDILQKMTKIYEDDKRSLEQELETKEQRLQREVSNKRRLEKHMHSVVRDTKLKCEKECDRRVNVIKLEMQNRLWVKEEKLKQLKAIVTEDRIPDRPDRPPCQMQPKQHLPAPRLPSPTPAPLPSPSPSTSSSSSPLPCPVDSPHVTPVPVSPTRPEEVEMNPRPDCPIPCTSSPLSVTGCISAWEQRSAEDSRQGHYSPCTPTRTQSPAGSSASQARRRAMCLTRKEEKSNSPQLNLNLIERSYRTITPVRPLHRHTRSTAGEKWVDHTPLTSIDLGTVLQPIIPRAIKVSEPSEKALSKCDRYVLTHQEVASDGEIQTKLIKGEVIKTRGGGQAVQFTDIETLKQEFTTVQSLKRKSSEGKPANGDRAEKDCTDVETRCSVAVEMRTGSNMGPGYEHQRINKRRKR</sequence>
<evidence type="ECO:0000256" key="6">
    <source>
        <dbReference type="ARBA" id="ARBA00022553"/>
    </source>
</evidence>
<dbReference type="GeneID" id="115586224"/>
<evidence type="ECO:0000256" key="10">
    <source>
        <dbReference type="ARBA" id="ARBA00022776"/>
    </source>
</evidence>
<keyword evidence="9" id="KW-0547">Nucleotide-binding</keyword>
<dbReference type="InterPro" id="IPR032384">
    <property type="entry name" value="Kif23_Arf-bd"/>
</dbReference>
<keyword evidence="4" id="KW-0963">Cytoplasm</keyword>
<keyword evidence="25" id="KW-1185">Reference proteome</keyword>
<reference evidence="24" key="3">
    <citation type="submission" date="2025-09" db="UniProtKB">
        <authorList>
            <consortium name="Ensembl"/>
        </authorList>
    </citation>
    <scope>IDENTIFICATION</scope>
</reference>
<evidence type="ECO:0000256" key="8">
    <source>
        <dbReference type="ARBA" id="ARBA00022701"/>
    </source>
</evidence>
<feature type="region of interest" description="Disordered" evidence="22">
    <location>
        <begin position="320"/>
        <end position="345"/>
    </location>
</feature>
<evidence type="ECO:0000256" key="7">
    <source>
        <dbReference type="ARBA" id="ARBA00022618"/>
    </source>
</evidence>